<dbReference type="GO" id="GO:0031122">
    <property type="term" value="P:cytoplasmic microtubule organization"/>
    <property type="evidence" value="ECO:0007669"/>
    <property type="project" value="InterPro"/>
</dbReference>
<feature type="binding site" evidence="6">
    <location>
        <position position="573"/>
    </location>
    <ligand>
        <name>substrate</name>
    </ligand>
</feature>
<evidence type="ECO:0000256" key="1">
    <source>
        <dbReference type="ARBA" id="ARBA00006717"/>
    </source>
</evidence>
<evidence type="ECO:0000256" key="6">
    <source>
        <dbReference type="PIRSR" id="PIRSR613078-2"/>
    </source>
</evidence>
<dbReference type="AlphaFoldDB" id="A0A0R3U708"/>
<dbReference type="PANTHER" id="PTHR20935:SF0">
    <property type="entry name" value="SERINE_THREONINE-PROTEIN PHOSPHATASE PGAM5, MITOCHONDRIAL"/>
    <property type="match status" value="1"/>
</dbReference>
<accession>A0A0R3U708</accession>
<feature type="domain" description="Hook C-terminal" evidence="9">
    <location>
        <begin position="90"/>
        <end position="318"/>
    </location>
</feature>
<feature type="coiled-coil region" evidence="7">
    <location>
        <begin position="92"/>
        <end position="295"/>
    </location>
</feature>
<dbReference type="Gene3D" id="3.40.50.1240">
    <property type="entry name" value="Phosphoglycerate mutase-like"/>
    <property type="match status" value="1"/>
</dbReference>
<dbReference type="GO" id="GO:0030705">
    <property type="term" value="P:cytoskeleton-dependent intracellular transport"/>
    <property type="evidence" value="ECO:0007669"/>
    <property type="project" value="InterPro"/>
</dbReference>
<protein>
    <recommendedName>
        <fullName evidence="4">Serine/threonine-protein phosphatase PGAM5, mitochondrial</fullName>
        <ecNumber evidence="2">3.1.3.16</ecNumber>
    </recommendedName>
    <alternativeName>
        <fullName evidence="5">Serine/threonine-protein phosphatase Pgam5, mitochondrial</fullName>
    </alternativeName>
</protein>
<dbReference type="InterPro" id="IPR013078">
    <property type="entry name" value="His_Pase_superF_clade-1"/>
</dbReference>
<dbReference type="InterPro" id="IPR036872">
    <property type="entry name" value="CH_dom_sf"/>
</dbReference>
<dbReference type="Gene3D" id="1.10.418.10">
    <property type="entry name" value="Calponin-like domain"/>
    <property type="match status" value="1"/>
</dbReference>
<dbReference type="GO" id="GO:0008017">
    <property type="term" value="F:microtubule binding"/>
    <property type="evidence" value="ECO:0007669"/>
    <property type="project" value="InterPro"/>
</dbReference>
<dbReference type="PANTHER" id="PTHR20935">
    <property type="entry name" value="PHOSPHOGLYCERATE MUTASE-RELATED"/>
    <property type="match status" value="1"/>
</dbReference>
<dbReference type="GO" id="GO:0004722">
    <property type="term" value="F:protein serine/threonine phosphatase activity"/>
    <property type="evidence" value="ECO:0007669"/>
    <property type="project" value="UniProtKB-EC"/>
</dbReference>
<evidence type="ECO:0000256" key="7">
    <source>
        <dbReference type="SAM" id="Coils"/>
    </source>
</evidence>
<dbReference type="EMBL" id="UXSR01000448">
    <property type="protein sequence ID" value="VDD76596.1"/>
    <property type="molecule type" value="Genomic_DNA"/>
</dbReference>
<keyword evidence="3" id="KW-0378">Hydrolase</keyword>
<keyword evidence="12" id="KW-1185">Reference proteome</keyword>
<dbReference type="EC" id="3.1.3.16" evidence="2"/>
<dbReference type="SUPFAM" id="SSF116907">
    <property type="entry name" value="Hook domain"/>
    <property type="match status" value="1"/>
</dbReference>
<dbReference type="InterPro" id="IPR029033">
    <property type="entry name" value="His_PPase_superfam"/>
</dbReference>
<reference evidence="11 12" key="1">
    <citation type="submission" date="2018-10" db="EMBL/GenBank/DDBJ databases">
        <authorList>
            <consortium name="Pathogen Informatics"/>
        </authorList>
    </citation>
    <scope>NUCLEOTIDE SEQUENCE [LARGE SCALE GENOMIC DNA]</scope>
</reference>
<evidence type="ECO:0000256" key="3">
    <source>
        <dbReference type="ARBA" id="ARBA00022801"/>
    </source>
</evidence>
<feature type="domain" description="Hook C-terminal" evidence="9">
    <location>
        <begin position="343"/>
        <end position="482"/>
    </location>
</feature>
<feature type="domain" description="HOOK N-terminal" evidence="10">
    <location>
        <begin position="2"/>
        <end position="74"/>
    </location>
</feature>
<dbReference type="Pfam" id="PF19047">
    <property type="entry name" value="HOOK_N"/>
    <property type="match status" value="1"/>
</dbReference>
<dbReference type="OrthoDB" id="49395at2759"/>
<dbReference type="Pfam" id="PF00300">
    <property type="entry name" value="His_Phos_1"/>
    <property type="match status" value="1"/>
</dbReference>
<evidence type="ECO:0000313" key="11">
    <source>
        <dbReference type="EMBL" id="VDD76596.1"/>
    </source>
</evidence>
<proteinExistence type="inferred from homology"/>
<comment type="similarity">
    <text evidence="1">Belongs to the phosphoglycerate mutase family. BPG-dependent PGAM subfamily.</text>
</comment>
<feature type="region of interest" description="Disordered" evidence="8">
    <location>
        <begin position="486"/>
        <end position="513"/>
    </location>
</feature>
<evidence type="ECO:0000256" key="8">
    <source>
        <dbReference type="SAM" id="MobiDB-lite"/>
    </source>
</evidence>
<evidence type="ECO:0000259" key="10">
    <source>
        <dbReference type="Pfam" id="PF19047"/>
    </source>
</evidence>
<evidence type="ECO:0000313" key="12">
    <source>
        <dbReference type="Proteomes" id="UP000267029"/>
    </source>
</evidence>
<evidence type="ECO:0000256" key="2">
    <source>
        <dbReference type="ARBA" id="ARBA00013081"/>
    </source>
</evidence>
<keyword evidence="7" id="KW-0175">Coiled coil</keyword>
<feature type="coiled-coil region" evidence="7">
    <location>
        <begin position="405"/>
        <end position="439"/>
    </location>
</feature>
<dbReference type="InterPro" id="IPR051021">
    <property type="entry name" value="Mito_Ser/Thr_phosphatase"/>
</dbReference>
<sequence length="790" mass="88821">MSEFFETVIGQPLAIYQLPNVTLIAEMNDTNELRRLLQLVICCAVNGENKEFYIQGILNMEQAVQQAVMETIQEVMNEKSSEKDESSLLSKLVQLEAEKSTVESELEEALHKISLLEEGRGGVADGEPGSVGATLQVRQLQDKLRTLQEELFQSEADAQESKMRLVEARKTIEELRKTCDTLTRQADEAAHFKDELDITREELREANRRAASVDQLKKRADEAVALRVRCTKLEADNAACLKRVAELEQENRLNSSLRVQAEATRNQSAEASSRASELELRALQMEDELKKTKADLLVALREKDTLFAELKRLRDSNEKELTPPELETGDCLVNLQSHLHSSPKSAERNGHLELKNDTVYEVEQLYRGYLAKALEVIRQLDRRAVAAETAAAQSGEQQQPPDAEITRLQALLVEKENIIEQLERHHEQARRQRDLEERMVLTAWYHLGMRMNRANTEARLYQRLGDPQTLSTPSSFLAQQRVRHLHYSPPPSSSEVPMRQSRAQPPNDSPKPQVGSCYKLLILVRHGQYETEALTSNKKVLTDLGWKQARATGKRLRALGYNIDCIVHSDMIRARQTTAGILSELDQMQLADTGILEITANPPLPGPKDCVDLRKSPLKSMTLPLLESSLMAEGPPPTEPEPSPASRIKHLKNLSLEDKADRVDHQNRVGSSFVYLIHRRPISDAGKRALGGPASCVQCTQPNCLCSRAMQDRPLEVILFVGHANVFRYWLCKALQLPPEAWLRISLPHGSITELLIEQTQGDADEPPTCTVQALRVGDDGHMPVDLQSR</sequence>
<organism evidence="11 12">
    <name type="scientific">Mesocestoides corti</name>
    <name type="common">Flatworm</name>
    <dbReference type="NCBI Taxonomy" id="53468"/>
    <lineage>
        <taxon>Eukaryota</taxon>
        <taxon>Metazoa</taxon>
        <taxon>Spiralia</taxon>
        <taxon>Lophotrochozoa</taxon>
        <taxon>Platyhelminthes</taxon>
        <taxon>Cestoda</taxon>
        <taxon>Eucestoda</taxon>
        <taxon>Cyclophyllidea</taxon>
        <taxon>Mesocestoididae</taxon>
        <taxon>Mesocestoides</taxon>
    </lineage>
</organism>
<evidence type="ECO:0000256" key="5">
    <source>
        <dbReference type="ARBA" id="ARBA00040722"/>
    </source>
</evidence>
<dbReference type="InterPro" id="IPR008636">
    <property type="entry name" value="Hook_C"/>
</dbReference>
<dbReference type="Pfam" id="PF05622">
    <property type="entry name" value="HOOK"/>
    <property type="match status" value="2"/>
</dbReference>
<gene>
    <name evidence="11" type="ORF">MCOS_LOCUS2599</name>
</gene>
<evidence type="ECO:0000259" key="9">
    <source>
        <dbReference type="Pfam" id="PF05622"/>
    </source>
</evidence>
<dbReference type="STRING" id="53468.A0A0R3U708"/>
<dbReference type="SUPFAM" id="SSF53254">
    <property type="entry name" value="Phosphoglycerate mutase-like"/>
    <property type="match status" value="1"/>
</dbReference>
<evidence type="ECO:0000256" key="4">
    <source>
        <dbReference type="ARBA" id="ARBA00039765"/>
    </source>
</evidence>
<dbReference type="SMART" id="SM00855">
    <property type="entry name" value="PGAM"/>
    <property type="match status" value="1"/>
</dbReference>
<dbReference type="CDD" id="cd07067">
    <property type="entry name" value="HP_PGM_like"/>
    <property type="match status" value="1"/>
</dbReference>
<dbReference type="InterPro" id="IPR043936">
    <property type="entry name" value="HOOK_N"/>
</dbReference>
<name>A0A0R3U708_MESCO</name>
<dbReference type="Proteomes" id="UP000267029">
    <property type="component" value="Unassembled WGS sequence"/>
</dbReference>